<gene>
    <name evidence="1" type="ORF">CDL26_16570</name>
</gene>
<dbReference type="AlphaFoldDB" id="A0A2N5NYA7"/>
<dbReference type="RefSeq" id="WP_101871655.1">
    <property type="nucleotide sequence ID" value="NZ_NIHS01000075.1"/>
</dbReference>
<organism evidence="1 2">
    <name type="scientific">Mediterraneibacter gnavus</name>
    <name type="common">Ruminococcus gnavus</name>
    <dbReference type="NCBI Taxonomy" id="33038"/>
    <lineage>
        <taxon>Bacteria</taxon>
        <taxon>Bacillati</taxon>
        <taxon>Bacillota</taxon>
        <taxon>Clostridia</taxon>
        <taxon>Lachnospirales</taxon>
        <taxon>Lachnospiraceae</taxon>
        <taxon>Mediterraneibacter</taxon>
    </lineage>
</organism>
<dbReference type="Pfam" id="PF02810">
    <property type="entry name" value="SEC-C"/>
    <property type="match status" value="1"/>
</dbReference>
<sequence>MLEYFFNQISLEEVSRIKKLLNKKKSRLEALSFDEPFEECKQAEKFFNDVKNIAVDTKNEALANATFIAKLYFHLFGNLASYFSLLQNKKYKQSWDKLQDCLDEIYGVGRFVEPDKRFELPFLKKLLKEYEKLYPFKIFASSEYIITKSECSICGKAMNSISCPHIRGDLYWGEIAYENILEIKEINAVALVTNPENKRCIMELSDDSRTEIEKFAILDEFLEQNVYNFQLFKIKDNKVFKRDKNIIKQGANELCTCGSGRKFKKCCKEKMYYEHHHFQVFLKEKCDFVYFNSSQIL</sequence>
<dbReference type="Proteomes" id="UP000234891">
    <property type="component" value="Unassembled WGS sequence"/>
</dbReference>
<accession>A0A2N5NYA7</accession>
<proteinExistence type="predicted"/>
<evidence type="ECO:0008006" key="3">
    <source>
        <dbReference type="Google" id="ProtNLM"/>
    </source>
</evidence>
<dbReference type="Gene3D" id="3.10.450.50">
    <property type="match status" value="1"/>
</dbReference>
<dbReference type="SUPFAM" id="SSF103642">
    <property type="entry name" value="Sec-C motif"/>
    <property type="match status" value="1"/>
</dbReference>
<name>A0A2N5NYA7_MEDGN</name>
<comment type="caution">
    <text evidence="1">The sequence shown here is derived from an EMBL/GenBank/DDBJ whole genome shotgun (WGS) entry which is preliminary data.</text>
</comment>
<evidence type="ECO:0000313" key="2">
    <source>
        <dbReference type="Proteomes" id="UP000234891"/>
    </source>
</evidence>
<dbReference type="InterPro" id="IPR004027">
    <property type="entry name" value="SEC_C_motif"/>
</dbReference>
<protein>
    <recommendedName>
        <fullName evidence="3">Zinc chelation protein SecC</fullName>
    </recommendedName>
</protein>
<reference evidence="1 2" key="1">
    <citation type="journal article" date="2017" name="Genome Med.">
        <title>A novel Ruminococcus gnavus clade enriched in inflammatory bowel disease patients.</title>
        <authorList>
            <person name="Hall A.B."/>
            <person name="Yassour M."/>
            <person name="Sauk J."/>
            <person name="Garner A."/>
            <person name="Jiang X."/>
            <person name="Arthur T."/>
            <person name="Lagoudas G.K."/>
            <person name="Vatanen T."/>
            <person name="Fornelos N."/>
            <person name="Wilson R."/>
            <person name="Bertha M."/>
            <person name="Cohen M."/>
            <person name="Garber J."/>
            <person name="Khalili H."/>
            <person name="Gevers D."/>
            <person name="Ananthakrishnan A.N."/>
            <person name="Kugathasan S."/>
            <person name="Lander E.S."/>
            <person name="Blainey P."/>
            <person name="Vlamakis H."/>
            <person name="Xavier R.J."/>
            <person name="Huttenhower C."/>
        </authorList>
    </citation>
    <scope>NUCLEOTIDE SEQUENCE [LARGE SCALE GENOMIC DNA]</scope>
    <source>
        <strain evidence="1 2">RJX1124</strain>
    </source>
</reference>
<evidence type="ECO:0000313" key="1">
    <source>
        <dbReference type="EMBL" id="PLT67828.1"/>
    </source>
</evidence>
<dbReference type="EMBL" id="NIHS01000075">
    <property type="protein sequence ID" value="PLT67828.1"/>
    <property type="molecule type" value="Genomic_DNA"/>
</dbReference>